<accession>A0A3N2BBG8</accession>
<keyword evidence="3" id="KW-0732">Signal</keyword>
<reference evidence="4 5" key="1">
    <citation type="submission" date="2018-11" db="EMBL/GenBank/DDBJ databases">
        <title>Sequencing the genomes of 1000 actinobacteria strains.</title>
        <authorList>
            <person name="Klenk H.-P."/>
        </authorList>
    </citation>
    <scope>NUCLEOTIDE SEQUENCE [LARGE SCALE GENOMIC DNA]</scope>
    <source>
        <strain evidence="4 5">DSM 11294</strain>
    </source>
</reference>
<dbReference type="Gene3D" id="2.40.260.10">
    <property type="entry name" value="Sortase"/>
    <property type="match status" value="1"/>
</dbReference>
<dbReference type="InterPro" id="IPR042001">
    <property type="entry name" value="Sortase_F"/>
</dbReference>
<dbReference type="InterPro" id="IPR023365">
    <property type="entry name" value="Sortase_dom-sf"/>
</dbReference>
<dbReference type="Pfam" id="PF04203">
    <property type="entry name" value="Sortase"/>
    <property type="match status" value="1"/>
</dbReference>
<dbReference type="Proteomes" id="UP000280668">
    <property type="component" value="Unassembled WGS sequence"/>
</dbReference>
<gene>
    <name evidence="4" type="ORF">EDD31_0962</name>
</gene>
<keyword evidence="1" id="KW-0378">Hydrolase</keyword>
<evidence type="ECO:0000256" key="1">
    <source>
        <dbReference type="ARBA" id="ARBA00022801"/>
    </source>
</evidence>
<feature type="signal peptide" evidence="3">
    <location>
        <begin position="1"/>
        <end position="27"/>
    </location>
</feature>
<organism evidence="4 5">
    <name type="scientific">Bogoriella caseilytica</name>
    <dbReference type="NCBI Taxonomy" id="56055"/>
    <lineage>
        <taxon>Bacteria</taxon>
        <taxon>Bacillati</taxon>
        <taxon>Actinomycetota</taxon>
        <taxon>Actinomycetes</taxon>
        <taxon>Micrococcales</taxon>
        <taxon>Bogoriellaceae</taxon>
        <taxon>Bogoriella</taxon>
    </lineage>
</organism>
<dbReference type="InterPro" id="IPR005754">
    <property type="entry name" value="Sortase"/>
</dbReference>
<dbReference type="GO" id="GO:0016787">
    <property type="term" value="F:hydrolase activity"/>
    <property type="evidence" value="ECO:0007669"/>
    <property type="project" value="UniProtKB-KW"/>
</dbReference>
<dbReference type="AlphaFoldDB" id="A0A3N2BBG8"/>
<feature type="compositionally biased region" description="Low complexity" evidence="2">
    <location>
        <begin position="51"/>
        <end position="74"/>
    </location>
</feature>
<sequence>MMSQHTPSRRFAARRGCAALATTMVLALVAGCASGTAEDSAELADAVPTPAETSVAEGTAAAEATEEAGSPGESAEQDDAGQDDAADAAPETSEESSGEASEEFADDETPVQAAALGDGAIPARVEIPEIGVAEDLIDLGLQDDGTMEVPADWDRAGWFTGGSRPGGPGATVIAGHVDSPTGPAVFFRLTELDVGDRVEIRDVDGALHHYEVYRIEDLPKDDYPTHIVFGATPDDELRLVTCTGEFDGTAQRHLDNRVVFARTIAP</sequence>
<keyword evidence="5" id="KW-1185">Reference proteome</keyword>
<comment type="caution">
    <text evidence="4">The sequence shown here is derived from an EMBL/GenBank/DDBJ whole genome shotgun (WGS) entry which is preliminary data.</text>
</comment>
<protein>
    <submittedName>
        <fullName evidence="4">LPXTG-site transpeptidase (Sortase) family protein</fullName>
    </submittedName>
</protein>
<dbReference type="EMBL" id="RKHK01000001">
    <property type="protein sequence ID" value="ROR72606.1"/>
    <property type="molecule type" value="Genomic_DNA"/>
</dbReference>
<proteinExistence type="predicted"/>
<evidence type="ECO:0000256" key="2">
    <source>
        <dbReference type="SAM" id="MobiDB-lite"/>
    </source>
</evidence>
<name>A0A3N2BBG8_9MICO</name>
<evidence type="ECO:0000256" key="3">
    <source>
        <dbReference type="SAM" id="SignalP"/>
    </source>
</evidence>
<dbReference type="SUPFAM" id="SSF63817">
    <property type="entry name" value="Sortase"/>
    <property type="match status" value="1"/>
</dbReference>
<evidence type="ECO:0000313" key="4">
    <source>
        <dbReference type="EMBL" id="ROR72606.1"/>
    </source>
</evidence>
<feature type="region of interest" description="Disordered" evidence="2">
    <location>
        <begin position="37"/>
        <end position="108"/>
    </location>
</feature>
<evidence type="ECO:0000313" key="5">
    <source>
        <dbReference type="Proteomes" id="UP000280668"/>
    </source>
</evidence>
<dbReference type="CDD" id="cd05829">
    <property type="entry name" value="Sortase_F"/>
    <property type="match status" value="1"/>
</dbReference>
<feature type="compositionally biased region" description="Acidic residues" evidence="2">
    <location>
        <begin position="75"/>
        <end position="108"/>
    </location>
</feature>
<feature type="chain" id="PRO_5039692487" evidence="3">
    <location>
        <begin position="28"/>
        <end position="266"/>
    </location>
</feature>